<evidence type="ECO:0000259" key="1">
    <source>
        <dbReference type="Pfam" id="PF07811"/>
    </source>
</evidence>
<feature type="domain" description="TadE-like" evidence="1">
    <location>
        <begin position="13"/>
        <end position="55"/>
    </location>
</feature>
<reference evidence="2 3" key="1">
    <citation type="submission" date="2021-07" db="EMBL/GenBank/DDBJ databases">
        <title>Isolation and characterization of bacteria from a gold mining with a capacity of golden bioaccumulation.</title>
        <authorList>
            <person name="Yang X.J."/>
        </authorList>
    </citation>
    <scope>NUCLEOTIDE SEQUENCE [LARGE SCALE GENOMIC DNA]</scope>
    <source>
        <strain evidence="2 3">Au29</strain>
    </source>
</reference>
<dbReference type="Pfam" id="PF07811">
    <property type="entry name" value="TadE"/>
    <property type="match status" value="1"/>
</dbReference>
<accession>A0ABX8TLW3</accession>
<dbReference type="Proteomes" id="UP000824334">
    <property type="component" value="Chromosome"/>
</dbReference>
<keyword evidence="3" id="KW-1185">Reference proteome</keyword>
<evidence type="ECO:0000313" key="3">
    <source>
        <dbReference type="Proteomes" id="UP000824334"/>
    </source>
</evidence>
<evidence type="ECO:0000313" key="2">
    <source>
        <dbReference type="EMBL" id="QYC10124.1"/>
    </source>
</evidence>
<organism evidence="2 3">
    <name type="scientific">Brevundimonas nasdae</name>
    <dbReference type="NCBI Taxonomy" id="172043"/>
    <lineage>
        <taxon>Bacteria</taxon>
        <taxon>Pseudomonadati</taxon>
        <taxon>Pseudomonadota</taxon>
        <taxon>Alphaproteobacteria</taxon>
        <taxon>Caulobacterales</taxon>
        <taxon>Caulobacteraceae</taxon>
        <taxon>Brevundimonas</taxon>
    </lineage>
</organism>
<name>A0ABX8TLW3_9CAUL</name>
<protein>
    <submittedName>
        <fullName evidence="2">Pilus assembly protein</fullName>
    </submittedName>
</protein>
<gene>
    <name evidence="2" type="ORF">KWG56_16425</name>
</gene>
<dbReference type="EMBL" id="CP080034">
    <property type="protein sequence ID" value="QYC10124.1"/>
    <property type="molecule type" value="Genomic_DNA"/>
</dbReference>
<sequence length="179" mass="19116">MGFARRFSKATQGTAAVEFALVAAPFFLLLGAIMELAMVFVLDSVLEAATMDTGRMIRTGQADAQGFDAARFKKEVCSRMSVWSGDCQTRATVDVRVIGSFNATPPAPSKPEDLKDCYNGGGPGSLVLARVWYRQPVITPILDQAIARVGDQRTALLQATTAFKNEPFTQSGSGGATCK</sequence>
<dbReference type="InterPro" id="IPR012495">
    <property type="entry name" value="TadE-like_dom"/>
</dbReference>
<proteinExistence type="predicted"/>